<keyword evidence="3" id="KW-1185">Reference proteome</keyword>
<proteinExistence type="predicted"/>
<dbReference type="Gene3D" id="3.30.420.10">
    <property type="entry name" value="Ribonuclease H-like superfamily/Ribonuclease H"/>
    <property type="match status" value="1"/>
</dbReference>
<evidence type="ECO:0000313" key="2">
    <source>
        <dbReference type="EMBL" id="KAG5396178.1"/>
    </source>
</evidence>
<accession>A0ABQ7MDE4</accession>
<dbReference type="InterPro" id="IPR002156">
    <property type="entry name" value="RNaseH_domain"/>
</dbReference>
<evidence type="ECO:0000259" key="1">
    <source>
        <dbReference type="Pfam" id="PF13456"/>
    </source>
</evidence>
<sequence length="104" mass="11917">MSSRSEPFFEKYLQSMKLELPSVTFMSDCTTLIRAISTPNQLKKNYGVFQDIKSLSTSFDSIVFNHISRSQKSDADFLAKQVLKSISNVKLHFFLQNGIKVKME</sequence>
<dbReference type="InterPro" id="IPR044730">
    <property type="entry name" value="RNase_H-like_dom_plant"/>
</dbReference>
<dbReference type="Pfam" id="PF13456">
    <property type="entry name" value="RVT_3"/>
    <property type="match status" value="1"/>
</dbReference>
<feature type="domain" description="RNase H type-1" evidence="1">
    <location>
        <begin position="16"/>
        <end position="81"/>
    </location>
</feature>
<dbReference type="Proteomes" id="UP000823674">
    <property type="component" value="Chromosome A05"/>
</dbReference>
<dbReference type="EMBL" id="JADBGQ010000005">
    <property type="protein sequence ID" value="KAG5396178.1"/>
    <property type="molecule type" value="Genomic_DNA"/>
</dbReference>
<reference evidence="2 3" key="1">
    <citation type="submission" date="2021-03" db="EMBL/GenBank/DDBJ databases">
        <authorList>
            <person name="King G.J."/>
            <person name="Bancroft I."/>
            <person name="Baten A."/>
            <person name="Bloomfield J."/>
            <person name="Borpatragohain P."/>
            <person name="He Z."/>
            <person name="Irish N."/>
            <person name="Irwin J."/>
            <person name="Liu K."/>
            <person name="Mauleon R.P."/>
            <person name="Moore J."/>
            <person name="Morris R."/>
            <person name="Ostergaard L."/>
            <person name="Wang B."/>
            <person name="Wells R."/>
        </authorList>
    </citation>
    <scope>NUCLEOTIDE SEQUENCE [LARGE SCALE GENOMIC DNA]</scope>
    <source>
        <strain evidence="2">R-o-18</strain>
        <tissue evidence="2">Leaf</tissue>
    </source>
</reference>
<evidence type="ECO:0000313" key="3">
    <source>
        <dbReference type="Proteomes" id="UP000823674"/>
    </source>
</evidence>
<gene>
    <name evidence="2" type="primary">A05p010140.1_BraROA</name>
    <name evidence="2" type="ORF">IGI04_017992</name>
</gene>
<organism evidence="2 3">
    <name type="scientific">Brassica rapa subsp. trilocularis</name>
    <dbReference type="NCBI Taxonomy" id="1813537"/>
    <lineage>
        <taxon>Eukaryota</taxon>
        <taxon>Viridiplantae</taxon>
        <taxon>Streptophyta</taxon>
        <taxon>Embryophyta</taxon>
        <taxon>Tracheophyta</taxon>
        <taxon>Spermatophyta</taxon>
        <taxon>Magnoliopsida</taxon>
        <taxon>eudicotyledons</taxon>
        <taxon>Gunneridae</taxon>
        <taxon>Pentapetalae</taxon>
        <taxon>rosids</taxon>
        <taxon>malvids</taxon>
        <taxon>Brassicales</taxon>
        <taxon>Brassicaceae</taxon>
        <taxon>Brassiceae</taxon>
        <taxon>Brassica</taxon>
    </lineage>
</organism>
<dbReference type="InterPro" id="IPR036397">
    <property type="entry name" value="RNaseH_sf"/>
</dbReference>
<comment type="caution">
    <text evidence="2">The sequence shown here is derived from an EMBL/GenBank/DDBJ whole genome shotgun (WGS) entry which is preliminary data.</text>
</comment>
<name>A0ABQ7MDE4_BRACM</name>
<dbReference type="CDD" id="cd06222">
    <property type="entry name" value="RNase_H_like"/>
    <property type="match status" value="1"/>
</dbReference>
<protein>
    <recommendedName>
        <fullName evidence="1">RNase H type-1 domain-containing protein</fullName>
    </recommendedName>
</protein>